<dbReference type="Gene3D" id="3.30.450.20">
    <property type="entry name" value="PAS domain"/>
    <property type="match status" value="2"/>
</dbReference>
<dbReference type="PROSITE" id="PS50112">
    <property type="entry name" value="PAS"/>
    <property type="match status" value="2"/>
</dbReference>
<feature type="domain" description="PAC" evidence="7">
    <location>
        <begin position="205"/>
        <end position="257"/>
    </location>
</feature>
<evidence type="ECO:0000256" key="1">
    <source>
        <dbReference type="ARBA" id="ARBA00022481"/>
    </source>
</evidence>
<evidence type="ECO:0000259" key="8">
    <source>
        <dbReference type="PROSITE" id="PS50885"/>
    </source>
</evidence>
<organism evidence="9 10">
    <name type="scientific">Spongiibacter pelagi</name>
    <dbReference type="NCBI Taxonomy" id="2760804"/>
    <lineage>
        <taxon>Bacteria</taxon>
        <taxon>Pseudomonadati</taxon>
        <taxon>Pseudomonadota</taxon>
        <taxon>Gammaproteobacteria</taxon>
        <taxon>Cellvibrionales</taxon>
        <taxon>Spongiibacteraceae</taxon>
        <taxon>Spongiibacter</taxon>
    </lineage>
</organism>
<dbReference type="SMART" id="SM00283">
    <property type="entry name" value="MA"/>
    <property type="match status" value="1"/>
</dbReference>
<dbReference type="EMBL" id="JACXLD010000003">
    <property type="protein sequence ID" value="MBD2858949.1"/>
    <property type="molecule type" value="Genomic_DNA"/>
</dbReference>
<dbReference type="Gene3D" id="1.10.287.950">
    <property type="entry name" value="Methyl-accepting chemotaxis protein"/>
    <property type="match status" value="1"/>
</dbReference>
<feature type="domain" description="PAS" evidence="6">
    <location>
        <begin position="129"/>
        <end position="176"/>
    </location>
</feature>
<evidence type="ECO:0000259" key="6">
    <source>
        <dbReference type="PROSITE" id="PS50112"/>
    </source>
</evidence>
<dbReference type="CDD" id="cd00130">
    <property type="entry name" value="PAS"/>
    <property type="match status" value="2"/>
</dbReference>
<dbReference type="InterPro" id="IPR003660">
    <property type="entry name" value="HAMP_dom"/>
</dbReference>
<dbReference type="NCBIfam" id="TIGR00229">
    <property type="entry name" value="sensory_box"/>
    <property type="match status" value="2"/>
</dbReference>
<dbReference type="AlphaFoldDB" id="A0A927GX07"/>
<protein>
    <submittedName>
        <fullName evidence="9">PAS domain S-box protein</fullName>
    </submittedName>
</protein>
<dbReference type="PROSITE" id="PS50111">
    <property type="entry name" value="CHEMOTAXIS_TRANSDUC_2"/>
    <property type="match status" value="1"/>
</dbReference>
<dbReference type="SMART" id="SM00091">
    <property type="entry name" value="PAS"/>
    <property type="match status" value="2"/>
</dbReference>
<dbReference type="SUPFAM" id="SSF55785">
    <property type="entry name" value="PYP-like sensor domain (PAS domain)"/>
    <property type="match status" value="2"/>
</dbReference>
<comment type="caution">
    <text evidence="9">The sequence shown here is derived from an EMBL/GenBank/DDBJ whole genome shotgun (WGS) entry which is preliminary data.</text>
</comment>
<dbReference type="InterPro" id="IPR004090">
    <property type="entry name" value="Chemotax_Me-accpt_rcpt"/>
</dbReference>
<sequence length="610" mass="66055">MSTSSVSLEQLQQTLDAISQSQAMIEFDTDGTIINVNDNFASVTGYPAAKLIGQHHRLFVDAEYAKSREYQQFWASLRAGEAQTGEFCRYSASGEPFWIQAAYSPVFNDAGEVIRIIKVASDITAQKKTNMDYQGQIEGINASQAVIQFEVTGKIITANPNFLAAMGYELKEIVGKHHRIFVDRAYSESADYQDFWRNLSEGKASVGEFKRFAKDGSEIWIQASYTPIRDLSGKVVKVVKYASDITEQKKAVEEVGRLIASAQCGELAERAKTTGFSGDNLALLENINAMLDAVTVPINAVSNVMRAMSNNILTQRVEGDFQGQFAELQSFVNSAVKQLGDSLCQVADASSRVSLASGQIASTSHSVAMGAADQAASLEETGRSLESLSEETRRNVDSTRLAKERAGETQDLAKRGSETMSQMLEAMARIKSAAKDTQDIISDINEIAFQTNLLALNAAVEAARAGEAGRSFAVVAEEVRNLALRAKAAADKTQGLIAQSAESAEVGGKLSGQVNSRFAEIIDSSSMVNGLVGEIYHASEVQAKGIDEINKAMALMDKVVQRSAADSEESSSAAEELAGQARELNDLVAQFELEPEEQYAPAHFSQRRYA</sequence>
<dbReference type="InterPro" id="IPR013655">
    <property type="entry name" value="PAS_fold_3"/>
</dbReference>
<dbReference type="RefSeq" id="WP_190764266.1">
    <property type="nucleotide sequence ID" value="NZ_JACXLD010000003.1"/>
</dbReference>
<dbReference type="PANTHER" id="PTHR43531">
    <property type="entry name" value="PROTEIN ICFG"/>
    <property type="match status" value="1"/>
</dbReference>
<evidence type="ECO:0000313" key="9">
    <source>
        <dbReference type="EMBL" id="MBD2858949.1"/>
    </source>
</evidence>
<dbReference type="GO" id="GO:0007165">
    <property type="term" value="P:signal transduction"/>
    <property type="evidence" value="ECO:0007669"/>
    <property type="project" value="UniProtKB-KW"/>
</dbReference>
<keyword evidence="10" id="KW-1185">Reference proteome</keyword>
<dbReference type="InterPro" id="IPR000014">
    <property type="entry name" value="PAS"/>
</dbReference>
<evidence type="ECO:0000256" key="3">
    <source>
        <dbReference type="ARBA" id="ARBA00029447"/>
    </source>
</evidence>
<feature type="domain" description="Methyl-accepting transducer" evidence="5">
    <location>
        <begin position="349"/>
        <end position="578"/>
    </location>
</feature>
<dbReference type="GO" id="GO:0004888">
    <property type="term" value="F:transmembrane signaling receptor activity"/>
    <property type="evidence" value="ECO:0007669"/>
    <property type="project" value="InterPro"/>
</dbReference>
<evidence type="ECO:0000256" key="4">
    <source>
        <dbReference type="PROSITE-ProRule" id="PRU00284"/>
    </source>
</evidence>
<dbReference type="InterPro" id="IPR001610">
    <property type="entry name" value="PAC"/>
</dbReference>
<dbReference type="InterPro" id="IPR035965">
    <property type="entry name" value="PAS-like_dom_sf"/>
</dbReference>
<evidence type="ECO:0000259" key="5">
    <source>
        <dbReference type="PROSITE" id="PS50111"/>
    </source>
</evidence>
<evidence type="ECO:0000259" key="7">
    <source>
        <dbReference type="PROSITE" id="PS50113"/>
    </source>
</evidence>
<dbReference type="GO" id="GO:0005886">
    <property type="term" value="C:plasma membrane"/>
    <property type="evidence" value="ECO:0007669"/>
    <property type="project" value="TreeGrafter"/>
</dbReference>
<dbReference type="PROSITE" id="PS50113">
    <property type="entry name" value="PAC"/>
    <property type="match status" value="2"/>
</dbReference>
<feature type="domain" description="PAS" evidence="6">
    <location>
        <begin position="7"/>
        <end position="54"/>
    </location>
</feature>
<evidence type="ECO:0000256" key="2">
    <source>
        <dbReference type="ARBA" id="ARBA00023224"/>
    </source>
</evidence>
<dbReference type="Pfam" id="PF18947">
    <property type="entry name" value="HAMP_2"/>
    <property type="match status" value="1"/>
</dbReference>
<reference evidence="9" key="1">
    <citation type="submission" date="2020-09" db="EMBL/GenBank/DDBJ databases">
        <authorList>
            <person name="Yoon J.-W."/>
        </authorList>
    </citation>
    <scope>NUCLEOTIDE SEQUENCE</scope>
    <source>
        <strain evidence="9">KMU-158</strain>
    </source>
</reference>
<dbReference type="Pfam" id="PF13426">
    <property type="entry name" value="PAS_9"/>
    <property type="match status" value="1"/>
</dbReference>
<dbReference type="PANTHER" id="PTHR43531:SF14">
    <property type="entry name" value="METHYL-ACCEPTING CHEMOTAXIS PROTEIN I-RELATED"/>
    <property type="match status" value="1"/>
</dbReference>
<dbReference type="InterPro" id="IPR051310">
    <property type="entry name" value="MCP_chemotaxis"/>
</dbReference>
<name>A0A927GX07_9GAMM</name>
<evidence type="ECO:0000313" key="10">
    <source>
        <dbReference type="Proteomes" id="UP000610558"/>
    </source>
</evidence>
<feature type="domain" description="PAC" evidence="7">
    <location>
        <begin position="83"/>
        <end position="135"/>
    </location>
</feature>
<keyword evidence="1" id="KW-0488">Methylation</keyword>
<dbReference type="InterPro" id="IPR004089">
    <property type="entry name" value="MCPsignal_dom"/>
</dbReference>
<accession>A0A927GX07</accession>
<dbReference type="PRINTS" id="PR00260">
    <property type="entry name" value="CHEMTRNSDUCR"/>
</dbReference>
<dbReference type="SUPFAM" id="SSF58104">
    <property type="entry name" value="Methyl-accepting chemotaxis protein (MCP) signaling domain"/>
    <property type="match status" value="1"/>
</dbReference>
<dbReference type="SMART" id="SM00086">
    <property type="entry name" value="PAC"/>
    <property type="match status" value="2"/>
</dbReference>
<keyword evidence="2 4" id="KW-0807">Transducer</keyword>
<dbReference type="GO" id="GO:0006935">
    <property type="term" value="P:chemotaxis"/>
    <property type="evidence" value="ECO:0007669"/>
    <property type="project" value="InterPro"/>
</dbReference>
<gene>
    <name evidence="9" type="ORF">IB286_07970</name>
</gene>
<dbReference type="PROSITE" id="PS50885">
    <property type="entry name" value="HAMP"/>
    <property type="match status" value="1"/>
</dbReference>
<dbReference type="Pfam" id="PF00015">
    <property type="entry name" value="MCPsignal"/>
    <property type="match status" value="1"/>
</dbReference>
<feature type="domain" description="HAMP" evidence="8">
    <location>
        <begin position="292"/>
        <end position="344"/>
    </location>
</feature>
<dbReference type="Pfam" id="PF08447">
    <property type="entry name" value="PAS_3"/>
    <property type="match status" value="1"/>
</dbReference>
<dbReference type="InterPro" id="IPR000700">
    <property type="entry name" value="PAS-assoc_C"/>
</dbReference>
<dbReference type="Proteomes" id="UP000610558">
    <property type="component" value="Unassembled WGS sequence"/>
</dbReference>
<proteinExistence type="inferred from homology"/>
<comment type="similarity">
    <text evidence="3">Belongs to the methyl-accepting chemotaxis (MCP) protein family.</text>
</comment>